<dbReference type="GO" id="GO:0008410">
    <property type="term" value="F:CoA-transferase activity"/>
    <property type="evidence" value="ECO:0007669"/>
    <property type="project" value="TreeGrafter"/>
</dbReference>
<dbReference type="Gene3D" id="3.30.1540.10">
    <property type="entry name" value="formyl-coa transferase, domain 3"/>
    <property type="match status" value="1"/>
</dbReference>
<dbReference type="RefSeq" id="WP_144906173.1">
    <property type="nucleotide sequence ID" value="NZ_JACHOA010000006.1"/>
</dbReference>
<dbReference type="InterPro" id="IPR050483">
    <property type="entry name" value="CoA-transferase_III_domain"/>
</dbReference>
<dbReference type="SUPFAM" id="SSF89796">
    <property type="entry name" value="CoA-transferase family III (CaiB/BaiF)"/>
    <property type="match status" value="1"/>
</dbReference>
<protein>
    <submittedName>
        <fullName evidence="2">Crotonobetainyl-CoA:carnitine CoA-transferase CaiB-like acyl-CoA transferase</fullName>
    </submittedName>
</protein>
<evidence type="ECO:0000313" key="2">
    <source>
        <dbReference type="EMBL" id="MBB4614854.1"/>
    </source>
</evidence>
<accession>A0A7W7EVA8</accession>
<dbReference type="Pfam" id="PF02515">
    <property type="entry name" value="CoA_transf_3"/>
    <property type="match status" value="1"/>
</dbReference>
<dbReference type="Gene3D" id="3.40.50.10540">
    <property type="entry name" value="Crotonobetainyl-coa:carnitine coa-transferase, domain 1"/>
    <property type="match status" value="1"/>
</dbReference>
<dbReference type="PANTHER" id="PTHR48207">
    <property type="entry name" value="SUCCINATE--HYDROXYMETHYLGLUTARATE COA-TRANSFERASE"/>
    <property type="match status" value="1"/>
</dbReference>
<dbReference type="Proteomes" id="UP000538566">
    <property type="component" value="Unassembled WGS sequence"/>
</dbReference>
<reference evidence="2 3" key="1">
    <citation type="submission" date="2020-08" db="EMBL/GenBank/DDBJ databases">
        <title>Genomic Encyclopedia of Type Strains, Phase IV (KMG-IV): sequencing the most valuable type-strain genomes for metagenomic binning, comparative biology and taxonomic classification.</title>
        <authorList>
            <person name="Goeker M."/>
        </authorList>
    </citation>
    <scope>NUCLEOTIDE SEQUENCE [LARGE SCALE GENOMIC DNA]</scope>
    <source>
        <strain evidence="2 3">DSM 17507</strain>
    </source>
</reference>
<evidence type="ECO:0000313" key="3">
    <source>
        <dbReference type="Proteomes" id="UP000538566"/>
    </source>
</evidence>
<sequence length="402" mass="43619">MTRSLPLAGFRIVSIEQYGAGPYGTMHLAQLGAEVIKIEPPRKDGKGGGDTARAVGPHFLRKDESLYFQAFNLNKRSLTLDLATPEGQEVLHRLVKTAHAVANNMRGDLPAKMGVTYDALKAINPAVVCAHLSAYGRDNARAKWPGYDYLMQAEAGYCMLTGDPDGEPQRMGLSMVDFMTGTIMAVGLLAALVDAQRSGLGRDVDTDLLSAAVHQTSYPALWYMNEGDVTGRTPRSAHPTATPSQMVKAQDGWLFVMCQLPKFWDVLMARTGWTDIANDPRFRTNPDRLANREALTQVLDAAFGSQPVAHWLALLEGHLPVSPVYGLDQAMDNPWLEEIGLRDTVDHPDRAGLHVLASPIKLDGQRLPNRAGPLLGADSDAILGELGFSTDEAQALKAKGII</sequence>
<keyword evidence="3" id="KW-1185">Reference proteome</keyword>
<proteinExistence type="predicted"/>
<dbReference type="PANTHER" id="PTHR48207:SF3">
    <property type="entry name" value="SUCCINATE--HYDROXYMETHYLGLUTARATE COA-TRANSFERASE"/>
    <property type="match status" value="1"/>
</dbReference>
<keyword evidence="1 2" id="KW-0808">Transferase</keyword>
<dbReference type="InterPro" id="IPR044855">
    <property type="entry name" value="CoA-Trfase_III_dom3_sf"/>
</dbReference>
<dbReference type="InterPro" id="IPR023606">
    <property type="entry name" value="CoA-Trfase_III_dom_1_sf"/>
</dbReference>
<name>A0A7W7EVA8_9SPHN</name>
<gene>
    <name evidence="2" type="ORF">GGR37_003144</name>
</gene>
<comment type="caution">
    <text evidence="2">The sequence shown here is derived from an EMBL/GenBank/DDBJ whole genome shotgun (WGS) entry which is preliminary data.</text>
</comment>
<evidence type="ECO:0000256" key="1">
    <source>
        <dbReference type="ARBA" id="ARBA00022679"/>
    </source>
</evidence>
<dbReference type="OrthoDB" id="5720311at2"/>
<organism evidence="2 3">
    <name type="scientific">Novosphingobium taihuense</name>
    <dbReference type="NCBI Taxonomy" id="260085"/>
    <lineage>
        <taxon>Bacteria</taxon>
        <taxon>Pseudomonadati</taxon>
        <taxon>Pseudomonadota</taxon>
        <taxon>Alphaproteobacteria</taxon>
        <taxon>Sphingomonadales</taxon>
        <taxon>Sphingomonadaceae</taxon>
        <taxon>Novosphingobium</taxon>
    </lineage>
</organism>
<dbReference type="EMBL" id="JACHOA010000006">
    <property type="protein sequence ID" value="MBB4614854.1"/>
    <property type="molecule type" value="Genomic_DNA"/>
</dbReference>
<dbReference type="InterPro" id="IPR003673">
    <property type="entry name" value="CoA-Trfase_fam_III"/>
</dbReference>
<dbReference type="AlphaFoldDB" id="A0A7W7EVA8"/>